<dbReference type="Gene3D" id="1.10.10.2910">
    <property type="match status" value="1"/>
</dbReference>
<dbReference type="InterPro" id="IPR001387">
    <property type="entry name" value="Cro/C1-type_HTH"/>
</dbReference>
<dbReference type="GO" id="GO:0003677">
    <property type="term" value="F:DNA binding"/>
    <property type="evidence" value="ECO:0007669"/>
    <property type="project" value="InterPro"/>
</dbReference>
<organism evidence="3 4">
    <name type="scientific">Nitrosospira multiformis</name>
    <dbReference type="NCBI Taxonomy" id="1231"/>
    <lineage>
        <taxon>Bacteria</taxon>
        <taxon>Pseudomonadati</taxon>
        <taxon>Pseudomonadota</taxon>
        <taxon>Betaproteobacteria</taxon>
        <taxon>Nitrosomonadales</taxon>
        <taxon>Nitrosomonadaceae</taxon>
        <taxon>Nitrosospira</taxon>
    </lineage>
</organism>
<dbReference type="RefSeq" id="WP_107763412.1">
    <property type="nucleotide sequence ID" value="NZ_QAOK01000053.1"/>
</dbReference>
<dbReference type="PROSITE" id="PS50943">
    <property type="entry name" value="HTH_CROC1"/>
    <property type="match status" value="1"/>
</dbReference>
<dbReference type="Pfam" id="PF01381">
    <property type="entry name" value="HTH_3"/>
    <property type="match status" value="1"/>
</dbReference>
<dbReference type="InterPro" id="IPR010359">
    <property type="entry name" value="IrrE_HExxH"/>
</dbReference>
<dbReference type="CDD" id="cd00093">
    <property type="entry name" value="HTH_XRE"/>
    <property type="match status" value="1"/>
</dbReference>
<evidence type="ECO:0000256" key="1">
    <source>
        <dbReference type="ARBA" id="ARBA00007227"/>
    </source>
</evidence>
<evidence type="ECO:0000313" key="4">
    <source>
        <dbReference type="Proteomes" id="UP000244152"/>
    </source>
</evidence>
<dbReference type="Proteomes" id="UP000244152">
    <property type="component" value="Unassembled WGS sequence"/>
</dbReference>
<evidence type="ECO:0000313" key="3">
    <source>
        <dbReference type="EMBL" id="PTQ77347.1"/>
    </source>
</evidence>
<proteinExistence type="inferred from homology"/>
<protein>
    <submittedName>
        <fullName evidence="3">Zn-dependent peptidase ImmA (M78 family)</fullName>
    </submittedName>
</protein>
<dbReference type="InterPro" id="IPR052345">
    <property type="entry name" value="Rad_response_metalloprotease"/>
</dbReference>
<dbReference type="PANTHER" id="PTHR43236:SF1">
    <property type="entry name" value="BLL7220 PROTEIN"/>
    <property type="match status" value="1"/>
</dbReference>
<name>A0A2T5I0H6_9PROT</name>
<gene>
    <name evidence="3" type="ORF">C8R21_1534</name>
</gene>
<dbReference type="Pfam" id="PF06114">
    <property type="entry name" value="Peptidase_M78"/>
    <property type="match status" value="1"/>
</dbReference>
<dbReference type="AlphaFoldDB" id="A0A2T5I0H6"/>
<dbReference type="PANTHER" id="PTHR43236">
    <property type="entry name" value="ANTITOXIN HIGA1"/>
    <property type="match status" value="1"/>
</dbReference>
<comment type="similarity">
    <text evidence="1">Belongs to the short-chain fatty acyl-CoA assimilation regulator (ScfR) family.</text>
</comment>
<dbReference type="EMBL" id="QAOK01000053">
    <property type="protein sequence ID" value="PTQ77347.1"/>
    <property type="molecule type" value="Genomic_DNA"/>
</dbReference>
<dbReference type="Gene3D" id="1.10.260.40">
    <property type="entry name" value="lambda repressor-like DNA-binding domains"/>
    <property type="match status" value="1"/>
</dbReference>
<feature type="domain" description="HTH cro/C1-type" evidence="2">
    <location>
        <begin position="12"/>
        <end position="66"/>
    </location>
</feature>
<dbReference type="InterPro" id="IPR010982">
    <property type="entry name" value="Lambda_DNA-bd_dom_sf"/>
</dbReference>
<evidence type="ECO:0000259" key="2">
    <source>
        <dbReference type="PROSITE" id="PS50943"/>
    </source>
</evidence>
<dbReference type="SMART" id="SM00530">
    <property type="entry name" value="HTH_XRE"/>
    <property type="match status" value="1"/>
</dbReference>
<accession>A0A2T5I0H6</accession>
<dbReference type="SUPFAM" id="SSF47413">
    <property type="entry name" value="lambda repressor-like DNA-binding domains"/>
    <property type="match status" value="1"/>
</dbReference>
<reference evidence="3 4" key="1">
    <citation type="submission" date="2018-04" db="EMBL/GenBank/DDBJ databases">
        <title>Active sludge and wastewater microbial communities from Klosterneuburg, Austria.</title>
        <authorList>
            <person name="Wagner M."/>
        </authorList>
    </citation>
    <scope>NUCLEOTIDE SEQUENCE [LARGE SCALE GENOMIC DNA]</scope>
    <source>
        <strain evidence="3 4">Nl12</strain>
    </source>
</reference>
<comment type="caution">
    <text evidence="3">The sequence shown here is derived from an EMBL/GenBank/DDBJ whole genome shotgun (WGS) entry which is preliminary data.</text>
</comment>
<sequence length="369" mass="41522">MSHENPFQGAKLRVARLLNGWTKADLAEQLQVSRQFIHALEIGQKPASPDMVAALSLILKVQPSFFNEPLKSEVREEECHFRSRKSMPDKVAEQIISYGTALEIIIHLLEKNLELPVVNFPAIEVNSDIEIEEAATNCRKHWGLGNGPIANMCRVLENAGAIVALYKGDRHEVDALSMARARPLVIRNTLKQSPVRQRFDLAHECGHLVIHQGASTGDKETEDQANRFASAFLMPGEVFSREFPSMPLRLDWQAIYSLKIRWRVSVKAIIRRARDLGLLNSVQYATGNRFLNQTGQSKTEKFDEKIPQEEPELIKTAISAYLDAFSFTPAEFAKQISMTPSMIEQLVGVSALRRSSLATYASRPFKGRR</sequence>